<keyword evidence="1" id="KW-0812">Transmembrane</keyword>
<reference evidence="2 3" key="1">
    <citation type="journal article" date="2009" name="Stand. Genomic Sci.">
        <title>Complete genome sequence of Halomicrobium mukohataei type strain (arg-2).</title>
        <authorList>
            <person name="Tindall B.J."/>
            <person name="Schneider S."/>
            <person name="Lapidus A."/>
            <person name="Copeland A."/>
            <person name="Glavina Del Rio T."/>
            <person name="Nolan M."/>
            <person name="Lucas S."/>
            <person name="Chen F."/>
            <person name="Tice H."/>
            <person name="Cheng J.F."/>
            <person name="Saunders E."/>
            <person name="Bruce D."/>
            <person name="Goodwin L."/>
            <person name="Pitluck S."/>
            <person name="Mikhailova N."/>
            <person name="Pati A."/>
            <person name="Ivanova N."/>
            <person name="Mavrommatis K."/>
            <person name="Chen A."/>
            <person name="Palaniappan K."/>
            <person name="Chain P."/>
            <person name="Land M."/>
            <person name="Hauser L."/>
            <person name="Chang Y.J."/>
            <person name="Jeffries C.D."/>
            <person name="Brettin T."/>
            <person name="Han C."/>
            <person name="Rohde M."/>
            <person name="Goker M."/>
            <person name="Bristow J."/>
            <person name="Eisen J.A."/>
            <person name="Markowitz V."/>
            <person name="Hugenholtz P."/>
            <person name="Klenk H.P."/>
            <person name="Kyrpides N.C."/>
            <person name="Detter J.C."/>
        </authorList>
    </citation>
    <scope>NUCLEOTIDE SEQUENCE [LARGE SCALE GENOMIC DNA]</scope>
    <source>
        <strain evidence="3">ATCC 700874 / DSM 12286 / JCM 9738 / NCIMB 13541</strain>
    </source>
</reference>
<name>C7P027_HALMD</name>
<feature type="transmembrane region" description="Helical" evidence="1">
    <location>
        <begin position="45"/>
        <end position="62"/>
    </location>
</feature>
<feature type="transmembrane region" description="Helical" evidence="1">
    <location>
        <begin position="18"/>
        <end position="38"/>
    </location>
</feature>
<accession>C7P027</accession>
<keyword evidence="1" id="KW-0472">Membrane</keyword>
<proteinExistence type="predicted"/>
<dbReference type="HOGENOM" id="CLU_2190958_0_0_2"/>
<evidence type="ECO:0000313" key="3">
    <source>
        <dbReference type="Proteomes" id="UP000001746"/>
    </source>
</evidence>
<evidence type="ECO:0000313" key="2">
    <source>
        <dbReference type="EMBL" id="ACV46935.1"/>
    </source>
</evidence>
<keyword evidence="1" id="KW-1133">Transmembrane helix</keyword>
<feature type="transmembrane region" description="Helical" evidence="1">
    <location>
        <begin position="77"/>
        <end position="97"/>
    </location>
</feature>
<sequence length="108" mass="11402">MTAQATRDPVATFVASPLGMSVLSLLHILLLVEIAALVGYLWTKYSLVAPVVVIVILSFSIVQPDRLSPGVSYVRNLFSLLAALGLMTALGVAEYVLRSVTGSPMAGQ</sequence>
<protein>
    <submittedName>
        <fullName evidence="2">Uncharacterized protein</fullName>
    </submittedName>
</protein>
<dbReference type="Proteomes" id="UP000001746">
    <property type="component" value="Chromosome"/>
</dbReference>
<gene>
    <name evidence="2" type="ordered locus">Hmuk_0804</name>
</gene>
<dbReference type="AlphaFoldDB" id="C7P027"/>
<keyword evidence="3" id="KW-1185">Reference proteome</keyword>
<dbReference type="EMBL" id="CP001688">
    <property type="protein sequence ID" value="ACV46935.1"/>
    <property type="molecule type" value="Genomic_DNA"/>
</dbReference>
<dbReference type="KEGG" id="hmu:Hmuk_0804"/>
<evidence type="ECO:0000256" key="1">
    <source>
        <dbReference type="SAM" id="Phobius"/>
    </source>
</evidence>
<organism evidence="2 3">
    <name type="scientific">Halomicrobium mukohataei (strain ATCC 700874 / DSM 12286 / JCM 9738 / NCIMB 13541)</name>
    <name type="common">Haloarcula mukohataei</name>
    <dbReference type="NCBI Taxonomy" id="485914"/>
    <lineage>
        <taxon>Archaea</taxon>
        <taxon>Methanobacteriati</taxon>
        <taxon>Methanobacteriota</taxon>
        <taxon>Stenosarchaea group</taxon>
        <taxon>Halobacteria</taxon>
        <taxon>Halobacteriales</taxon>
        <taxon>Haloarculaceae</taxon>
        <taxon>Halomicrobium</taxon>
    </lineage>
</organism>